<dbReference type="Proteomes" id="UP000053660">
    <property type="component" value="Unassembled WGS sequence"/>
</dbReference>
<evidence type="ECO:0000256" key="3">
    <source>
        <dbReference type="ARBA" id="ARBA00022723"/>
    </source>
</evidence>
<accession>A0A0B1SII9</accession>
<comment type="catalytic activity">
    <reaction evidence="7">
        <text>N(6)-tetradecanoyl-L-lysyl-[protein] + NAD(+) + H2O = 2''-O-tetradecanoyl-ADP-D-ribose + nicotinamide + L-lysyl-[protein]</text>
        <dbReference type="Rhea" id="RHEA:70567"/>
        <dbReference type="Rhea" id="RHEA-COMP:9752"/>
        <dbReference type="Rhea" id="RHEA-COMP:15437"/>
        <dbReference type="ChEBI" id="CHEBI:15377"/>
        <dbReference type="ChEBI" id="CHEBI:17154"/>
        <dbReference type="ChEBI" id="CHEBI:29969"/>
        <dbReference type="ChEBI" id="CHEBI:57540"/>
        <dbReference type="ChEBI" id="CHEBI:141129"/>
        <dbReference type="ChEBI" id="CHEBI:189674"/>
    </reaction>
    <physiologicalReaction direction="left-to-right" evidence="7">
        <dbReference type="Rhea" id="RHEA:70568"/>
    </physiologicalReaction>
</comment>
<feature type="non-terminal residue" evidence="10">
    <location>
        <position position="83"/>
    </location>
</feature>
<gene>
    <name evidence="10" type="ORF">OESDEN_16946</name>
</gene>
<dbReference type="InterPro" id="IPR026590">
    <property type="entry name" value="Ssirtuin_cat_dom"/>
</dbReference>
<dbReference type="EMBL" id="KN573844">
    <property type="protein sequence ID" value="KHJ83357.1"/>
    <property type="molecule type" value="Genomic_DNA"/>
</dbReference>
<dbReference type="SUPFAM" id="SSF52467">
    <property type="entry name" value="DHS-like NAD/FAD-binding domain"/>
    <property type="match status" value="1"/>
</dbReference>
<dbReference type="InterPro" id="IPR026591">
    <property type="entry name" value="Sirtuin_cat_small_dom_sf"/>
</dbReference>
<dbReference type="Gene3D" id="3.30.1600.10">
    <property type="entry name" value="SIR2/SIRT2 'Small Domain"/>
    <property type="match status" value="1"/>
</dbReference>
<evidence type="ECO:0000256" key="6">
    <source>
        <dbReference type="ARBA" id="ARBA00048378"/>
    </source>
</evidence>
<keyword evidence="5" id="KW-0520">NAD</keyword>
<comment type="catalytic activity">
    <reaction evidence="6">
        <text>N(6)-hexadecanoyl-L-lysyl-[protein] + NAD(+) + H2O = 2''-O-hexadecanoyl-ADP-D-ribose + nicotinamide + L-lysyl-[protein]</text>
        <dbReference type="Rhea" id="RHEA:70563"/>
        <dbReference type="Rhea" id="RHEA-COMP:9752"/>
        <dbReference type="Rhea" id="RHEA-COMP:14175"/>
        <dbReference type="ChEBI" id="CHEBI:15377"/>
        <dbReference type="ChEBI" id="CHEBI:17154"/>
        <dbReference type="ChEBI" id="CHEBI:29969"/>
        <dbReference type="ChEBI" id="CHEBI:57540"/>
        <dbReference type="ChEBI" id="CHEBI:138936"/>
        <dbReference type="ChEBI" id="CHEBI:189673"/>
    </reaction>
    <physiologicalReaction direction="left-to-right" evidence="6">
        <dbReference type="Rhea" id="RHEA:70564"/>
    </physiologicalReaction>
</comment>
<feature type="domain" description="Deacetylase sirtuin-type" evidence="9">
    <location>
        <begin position="1"/>
        <end position="83"/>
    </location>
</feature>
<evidence type="ECO:0000256" key="7">
    <source>
        <dbReference type="ARBA" id="ARBA00048905"/>
    </source>
</evidence>
<dbReference type="GO" id="GO:0070403">
    <property type="term" value="F:NAD+ binding"/>
    <property type="evidence" value="ECO:0007669"/>
    <property type="project" value="InterPro"/>
</dbReference>
<comment type="cofactor">
    <cofactor evidence="1">
        <name>Zn(2+)</name>
        <dbReference type="ChEBI" id="CHEBI:29105"/>
    </cofactor>
</comment>
<keyword evidence="11" id="KW-1185">Reference proteome</keyword>
<dbReference type="InterPro" id="IPR003000">
    <property type="entry name" value="Sirtuin"/>
</dbReference>
<protein>
    <submittedName>
        <fullName evidence="10">Transcriptional regulator, Sir2 family</fullName>
    </submittedName>
</protein>
<dbReference type="GO" id="GO:0005634">
    <property type="term" value="C:nucleus"/>
    <property type="evidence" value="ECO:0007669"/>
    <property type="project" value="TreeGrafter"/>
</dbReference>
<keyword evidence="3" id="KW-0479">Metal-binding</keyword>
<feature type="non-terminal residue" evidence="10">
    <location>
        <position position="1"/>
    </location>
</feature>
<dbReference type="PANTHER" id="PTHR11085">
    <property type="entry name" value="NAD-DEPENDENT PROTEIN DEACYLASE SIRTUIN-5, MITOCHONDRIAL-RELATED"/>
    <property type="match status" value="1"/>
</dbReference>
<reference evidence="10 11" key="1">
    <citation type="submission" date="2014-03" db="EMBL/GenBank/DDBJ databases">
        <title>Draft genome of the hookworm Oesophagostomum dentatum.</title>
        <authorList>
            <person name="Mitreva M."/>
        </authorList>
    </citation>
    <scope>NUCLEOTIDE SEQUENCE [LARGE SCALE GENOMIC DNA]</scope>
    <source>
        <strain evidence="10 11">OD-Hann</strain>
    </source>
</reference>
<dbReference type="InterPro" id="IPR050134">
    <property type="entry name" value="NAD-dep_sirtuin_deacylases"/>
</dbReference>
<dbReference type="Gene3D" id="3.40.50.1220">
    <property type="entry name" value="TPP-binding domain"/>
    <property type="match status" value="1"/>
</dbReference>
<dbReference type="GO" id="GO:0017136">
    <property type="term" value="F:histone deacetylase activity, NAD-dependent"/>
    <property type="evidence" value="ECO:0007669"/>
    <property type="project" value="TreeGrafter"/>
</dbReference>
<dbReference type="OrthoDB" id="420264at2759"/>
<evidence type="ECO:0000313" key="11">
    <source>
        <dbReference type="Proteomes" id="UP000053660"/>
    </source>
</evidence>
<organism evidence="10 11">
    <name type="scientific">Oesophagostomum dentatum</name>
    <name type="common">Nodular worm</name>
    <dbReference type="NCBI Taxonomy" id="61180"/>
    <lineage>
        <taxon>Eukaryota</taxon>
        <taxon>Metazoa</taxon>
        <taxon>Ecdysozoa</taxon>
        <taxon>Nematoda</taxon>
        <taxon>Chromadorea</taxon>
        <taxon>Rhabditida</taxon>
        <taxon>Rhabditina</taxon>
        <taxon>Rhabditomorpha</taxon>
        <taxon>Strongyloidea</taxon>
        <taxon>Strongylidae</taxon>
        <taxon>Oesophagostomum</taxon>
    </lineage>
</organism>
<evidence type="ECO:0000256" key="4">
    <source>
        <dbReference type="ARBA" id="ARBA00022833"/>
    </source>
</evidence>
<keyword evidence="2" id="KW-0808">Transferase</keyword>
<evidence type="ECO:0000256" key="1">
    <source>
        <dbReference type="ARBA" id="ARBA00001947"/>
    </source>
</evidence>
<evidence type="ECO:0000256" key="8">
    <source>
        <dbReference type="PROSITE-ProRule" id="PRU00236"/>
    </source>
</evidence>
<dbReference type="Pfam" id="PF02146">
    <property type="entry name" value="SIR2"/>
    <property type="match status" value="1"/>
</dbReference>
<evidence type="ECO:0000259" key="9">
    <source>
        <dbReference type="PROSITE" id="PS50305"/>
    </source>
</evidence>
<evidence type="ECO:0000256" key="2">
    <source>
        <dbReference type="ARBA" id="ARBA00022679"/>
    </source>
</evidence>
<dbReference type="GO" id="GO:0046872">
    <property type="term" value="F:metal ion binding"/>
    <property type="evidence" value="ECO:0007669"/>
    <property type="project" value="UniProtKB-KW"/>
</dbReference>
<evidence type="ECO:0000313" key="10">
    <source>
        <dbReference type="EMBL" id="KHJ83357.1"/>
    </source>
</evidence>
<sequence>TGVCDNLQKYRLPHPQAVFDMDFFRENPVPFFDLCKELFANHLKPTPCHYFMKLLHNKGILRRWYTQNIDLLEYLTGIPEDKI</sequence>
<name>A0A0B1SII9_OESDE</name>
<proteinExistence type="predicted"/>
<keyword evidence="4" id="KW-0862">Zinc</keyword>
<dbReference type="AlphaFoldDB" id="A0A0B1SII9"/>
<dbReference type="PROSITE" id="PS50305">
    <property type="entry name" value="SIRTUIN"/>
    <property type="match status" value="1"/>
</dbReference>
<dbReference type="InterPro" id="IPR029035">
    <property type="entry name" value="DHS-like_NAD/FAD-binding_dom"/>
</dbReference>
<dbReference type="PANTHER" id="PTHR11085:SF6">
    <property type="entry name" value="NAD-DEPENDENT PROTEIN DEACETYLASE SIRTUIN-2"/>
    <property type="match status" value="1"/>
</dbReference>
<comment type="caution">
    <text evidence="8">Lacks conserved residue(s) required for the propagation of feature annotation.</text>
</comment>
<evidence type="ECO:0000256" key="5">
    <source>
        <dbReference type="ARBA" id="ARBA00023027"/>
    </source>
</evidence>